<name>A0A7T0C2C5_9BACT</name>
<evidence type="ECO:0000313" key="6">
    <source>
        <dbReference type="Proteomes" id="UP000594464"/>
    </source>
</evidence>
<sequence>MKITFLVNQYARISGGNRALFEYANRLQRKGCEVRWFVMPPRVKWSRPLKKIKTYFDDGTIKPASSVDWMENSLPIEILPRKDAALIPDADVFVATAWQTAEFAATLPEKAGRKFYFIQHHESLWMRDQKTAEQTYQLPFQKIVISTWLGDLLRDQYGQSAHVLVTPVNSEVFYPAEKIWNSPRRVCMLHHDYDWKGFDDGIAAIQQTRAAGETVNLVVFGEKLADPAPLFRKAGFDFEYHYRPTKEKLRDIYASSDIYLCPSWHEGLGMPPMEAMACGSALVTTDTGGCRDYAIDGETALVSPPKDASALSQNLLSLLRDEQLLFALAERGQKKILSMNWDTNCNELLELFKNKR</sequence>
<accession>A0A7T0C2C5</accession>
<dbReference type="PANTHER" id="PTHR12526:SF640">
    <property type="entry name" value="COLANIC ACID BIOSYNTHESIS GLYCOSYLTRANSFERASE WCAL-RELATED"/>
    <property type="match status" value="1"/>
</dbReference>
<dbReference type="PANTHER" id="PTHR12526">
    <property type="entry name" value="GLYCOSYLTRANSFERASE"/>
    <property type="match status" value="1"/>
</dbReference>
<dbReference type="AlphaFoldDB" id="A0A7T0C2C5"/>
<comment type="similarity">
    <text evidence="1">Belongs to the glycosyltransferase group 1 family. Glycosyltransferase 4 subfamily.</text>
</comment>
<dbReference type="Proteomes" id="UP000594464">
    <property type="component" value="Chromosome"/>
</dbReference>
<organism evidence="5 6">
    <name type="scientific">Candidatus Nitrohelix vancouverensis</name>
    <dbReference type="NCBI Taxonomy" id="2705534"/>
    <lineage>
        <taxon>Bacteria</taxon>
        <taxon>Pseudomonadati</taxon>
        <taxon>Nitrospinota/Tectimicrobiota group</taxon>
        <taxon>Nitrospinota</taxon>
        <taxon>Nitrospinia</taxon>
        <taxon>Nitrospinales</taxon>
        <taxon>Nitrospinaceae</taxon>
        <taxon>Candidatus Nitrohelix</taxon>
    </lineage>
</organism>
<dbReference type="SUPFAM" id="SSF53756">
    <property type="entry name" value="UDP-Glycosyltransferase/glycogen phosphorylase"/>
    <property type="match status" value="1"/>
</dbReference>
<dbReference type="Pfam" id="PF00534">
    <property type="entry name" value="Glycos_transf_1"/>
    <property type="match status" value="1"/>
</dbReference>
<keyword evidence="3 5" id="KW-0808">Transferase</keyword>
<dbReference type="EMBL" id="CP048620">
    <property type="protein sequence ID" value="QPJ65216.1"/>
    <property type="molecule type" value="Genomic_DNA"/>
</dbReference>
<protein>
    <submittedName>
        <fullName evidence="5">Glycosyltransferase family 4 protein</fullName>
    </submittedName>
</protein>
<dbReference type="InterPro" id="IPR001296">
    <property type="entry name" value="Glyco_trans_1"/>
</dbReference>
<reference evidence="6" key="1">
    <citation type="submission" date="2020-02" db="EMBL/GenBank/DDBJ databases">
        <title>Genomic and physiological characterization of two novel Nitrospinaceae genera.</title>
        <authorList>
            <person name="Mueller A.J."/>
            <person name="Jung M.-Y."/>
            <person name="Strachan C.R."/>
            <person name="Herbold C.W."/>
            <person name="Kirkegaard R.H."/>
            <person name="Daims H."/>
        </authorList>
    </citation>
    <scope>NUCLEOTIDE SEQUENCE [LARGE SCALE GENOMIC DNA]</scope>
</reference>
<gene>
    <name evidence="5" type="ORF">G3M78_07360</name>
</gene>
<evidence type="ECO:0000256" key="2">
    <source>
        <dbReference type="ARBA" id="ARBA00022676"/>
    </source>
</evidence>
<evidence type="ECO:0000259" key="4">
    <source>
        <dbReference type="Pfam" id="PF00534"/>
    </source>
</evidence>
<evidence type="ECO:0000256" key="3">
    <source>
        <dbReference type="ARBA" id="ARBA00022679"/>
    </source>
</evidence>
<feature type="domain" description="Glycosyl transferase family 1" evidence="4">
    <location>
        <begin position="182"/>
        <end position="334"/>
    </location>
</feature>
<dbReference type="KEGG" id="nva:G3M78_07360"/>
<dbReference type="Gene3D" id="3.40.50.2000">
    <property type="entry name" value="Glycogen Phosphorylase B"/>
    <property type="match status" value="1"/>
</dbReference>
<dbReference type="Gene3D" id="3.40.50.11090">
    <property type="match status" value="1"/>
</dbReference>
<evidence type="ECO:0000256" key="1">
    <source>
        <dbReference type="ARBA" id="ARBA00009481"/>
    </source>
</evidence>
<proteinExistence type="inferred from homology"/>
<dbReference type="GO" id="GO:0016757">
    <property type="term" value="F:glycosyltransferase activity"/>
    <property type="evidence" value="ECO:0007669"/>
    <property type="project" value="UniProtKB-KW"/>
</dbReference>
<evidence type="ECO:0000313" key="5">
    <source>
        <dbReference type="EMBL" id="QPJ65216.1"/>
    </source>
</evidence>
<keyword evidence="2" id="KW-0328">Glycosyltransferase</keyword>
<dbReference type="CDD" id="cd03801">
    <property type="entry name" value="GT4_PimA-like"/>
    <property type="match status" value="1"/>
</dbReference>